<evidence type="ECO:0000256" key="3">
    <source>
        <dbReference type="ARBA" id="ARBA00022692"/>
    </source>
</evidence>
<dbReference type="PANTHER" id="PTHR47371">
    <property type="entry name" value="LIPOTEICHOIC ACID SYNTHASE"/>
    <property type="match status" value="1"/>
</dbReference>
<dbReference type="Pfam" id="PF00884">
    <property type="entry name" value="Sulfatase"/>
    <property type="match status" value="1"/>
</dbReference>
<evidence type="ECO:0000256" key="4">
    <source>
        <dbReference type="ARBA" id="ARBA00022989"/>
    </source>
</evidence>
<feature type="transmembrane region" description="Helical" evidence="6">
    <location>
        <begin position="148"/>
        <end position="167"/>
    </location>
</feature>
<dbReference type="GO" id="GO:0016740">
    <property type="term" value="F:transferase activity"/>
    <property type="evidence" value="ECO:0007669"/>
    <property type="project" value="UniProtKB-KW"/>
</dbReference>
<comment type="caution">
    <text evidence="8">The sequence shown here is derived from an EMBL/GenBank/DDBJ whole genome shotgun (WGS) entry which is preliminary data.</text>
</comment>
<proteinExistence type="predicted"/>
<protein>
    <submittedName>
        <fullName evidence="8">Phosphoglycerol transferase MdoB-like AlkP superfamily enzyme</fullName>
    </submittedName>
</protein>
<dbReference type="CDD" id="cd16015">
    <property type="entry name" value="LTA_synthase"/>
    <property type="match status" value="1"/>
</dbReference>
<comment type="subcellular location">
    <subcellularLocation>
        <location evidence="1">Cell membrane</location>
        <topology evidence="1">Multi-pass membrane protein</topology>
    </subcellularLocation>
</comment>
<accession>A0A370QHW6</accession>
<keyword evidence="3 6" id="KW-0812">Transmembrane</keyword>
<evidence type="ECO:0000256" key="6">
    <source>
        <dbReference type="SAM" id="Phobius"/>
    </source>
</evidence>
<keyword evidence="5 6" id="KW-0472">Membrane</keyword>
<dbReference type="OrthoDB" id="9760224at2"/>
<dbReference type="EMBL" id="QRAP01000008">
    <property type="protein sequence ID" value="RDK87942.1"/>
    <property type="molecule type" value="Genomic_DNA"/>
</dbReference>
<dbReference type="AlphaFoldDB" id="A0A370QHW6"/>
<keyword evidence="2" id="KW-1003">Cell membrane</keyword>
<evidence type="ECO:0000256" key="1">
    <source>
        <dbReference type="ARBA" id="ARBA00004651"/>
    </source>
</evidence>
<feature type="domain" description="Sulfatase N-terminal" evidence="7">
    <location>
        <begin position="276"/>
        <end position="565"/>
    </location>
</feature>
<dbReference type="Gene3D" id="3.40.720.10">
    <property type="entry name" value="Alkaline Phosphatase, subunit A"/>
    <property type="match status" value="1"/>
</dbReference>
<dbReference type="PANTHER" id="PTHR47371:SF3">
    <property type="entry name" value="PHOSPHOGLYCEROL TRANSFERASE I"/>
    <property type="match status" value="1"/>
</dbReference>
<keyword evidence="4 6" id="KW-1133">Transmembrane helix</keyword>
<evidence type="ECO:0000259" key="7">
    <source>
        <dbReference type="Pfam" id="PF00884"/>
    </source>
</evidence>
<feature type="transmembrane region" description="Helical" evidence="6">
    <location>
        <begin position="12"/>
        <end position="29"/>
    </location>
</feature>
<evidence type="ECO:0000256" key="5">
    <source>
        <dbReference type="ARBA" id="ARBA00023136"/>
    </source>
</evidence>
<feature type="transmembrane region" description="Helical" evidence="6">
    <location>
        <begin position="179"/>
        <end position="199"/>
    </location>
</feature>
<evidence type="ECO:0000256" key="2">
    <source>
        <dbReference type="ARBA" id="ARBA00022475"/>
    </source>
</evidence>
<organism evidence="8 9">
    <name type="scientific">Enterobacillus tribolii</name>
    <dbReference type="NCBI Taxonomy" id="1487935"/>
    <lineage>
        <taxon>Bacteria</taxon>
        <taxon>Pseudomonadati</taxon>
        <taxon>Pseudomonadota</taxon>
        <taxon>Gammaproteobacteria</taxon>
        <taxon>Enterobacterales</taxon>
        <taxon>Hafniaceae</taxon>
        <taxon>Enterobacillus</taxon>
    </lineage>
</organism>
<feature type="transmembrane region" description="Helical" evidence="6">
    <location>
        <begin position="60"/>
        <end position="79"/>
    </location>
</feature>
<sequence length="661" mass="74612">MYQQRIRALLRTIWFQLILLTLTMTTARYCMFHTFVDSREIAGHEHALTSLWFTGLRFDLRVAACLLLPVFVAGLLLSVKAATWRWLKYLTCIYCALITFVIITADVSNYFYYQTYHNFIDIFAFGLMDDETRAVVGNIWQGYPVARLLALTLLTALLAAALCQWLLHRLPARRWPTARFALCLLLSLILLVIFARGSLSTFPLRRNDAQISTVMTFNKLAPNGAMALVWAYGDHQEDAHFTPVTARDGDALLRQSGLDSLDARTPPNPWLAAHKPNVVMALMESMGSNMMVFDHLPENDLLGALRPAFQQDFVFRRFVSEGNGTAPSFAAMFFHSPAQNISHSSAQHTVLSGTPYSVYKKAGYKVIFITSSSRMWRNLGNYLPLQGVDDVYDQSSLMALYPESAPQLTDWGVPDEFAFRLAEKLLAESKQPLFISILTITNHPPYIVPPHYHPQPVAAPDALMTHAEVDQDEQLNIMRTYQYATDALGRFIADVKRSARGNDTLIAASGDHQMRRLRAIYPREQFLDRAVPFYLYVPQKILQHSTWRFDPSRPGSHKDIFPTLYAYSLSDTPYQALGGRNMLAPQDDPGRAFGYNEELWIDAKGAYPLTGRPAFYAWDPDNAMSLLPAAAVPGDGQQQKMSSYPALLKWQLNARVKGITQ</sequence>
<dbReference type="InterPro" id="IPR000917">
    <property type="entry name" value="Sulfatase_N"/>
</dbReference>
<feature type="transmembrane region" description="Helical" evidence="6">
    <location>
        <begin position="86"/>
        <end position="105"/>
    </location>
</feature>
<dbReference type="SUPFAM" id="SSF53649">
    <property type="entry name" value="Alkaline phosphatase-like"/>
    <property type="match status" value="1"/>
</dbReference>
<reference evidence="8 9" key="1">
    <citation type="submission" date="2018-07" db="EMBL/GenBank/DDBJ databases">
        <title>Genomic Encyclopedia of Type Strains, Phase IV (KMG-IV): sequencing the most valuable type-strain genomes for metagenomic binning, comparative biology and taxonomic classification.</title>
        <authorList>
            <person name="Goeker M."/>
        </authorList>
    </citation>
    <scope>NUCLEOTIDE SEQUENCE [LARGE SCALE GENOMIC DNA]</scope>
    <source>
        <strain evidence="8 9">DSM 103736</strain>
    </source>
</reference>
<dbReference type="InterPro" id="IPR050448">
    <property type="entry name" value="OpgB/LTA_synthase_biosynth"/>
</dbReference>
<keyword evidence="9" id="KW-1185">Reference proteome</keyword>
<gene>
    <name evidence="8" type="ORF">C8D90_108224</name>
</gene>
<dbReference type="RefSeq" id="WP_115459697.1">
    <property type="nucleotide sequence ID" value="NZ_QRAP01000008.1"/>
</dbReference>
<dbReference type="InterPro" id="IPR017850">
    <property type="entry name" value="Alkaline_phosphatase_core_sf"/>
</dbReference>
<name>A0A370QHW6_9GAMM</name>
<evidence type="ECO:0000313" key="9">
    <source>
        <dbReference type="Proteomes" id="UP000254848"/>
    </source>
</evidence>
<keyword evidence="8" id="KW-0808">Transferase</keyword>
<evidence type="ECO:0000313" key="8">
    <source>
        <dbReference type="EMBL" id="RDK87942.1"/>
    </source>
</evidence>
<dbReference type="GO" id="GO:0005886">
    <property type="term" value="C:plasma membrane"/>
    <property type="evidence" value="ECO:0007669"/>
    <property type="project" value="UniProtKB-SubCell"/>
</dbReference>
<dbReference type="Proteomes" id="UP000254848">
    <property type="component" value="Unassembled WGS sequence"/>
</dbReference>